<keyword evidence="3 5" id="KW-1133">Transmembrane helix</keyword>
<dbReference type="Pfam" id="PF00916">
    <property type="entry name" value="Sulfate_transp"/>
    <property type="match status" value="1"/>
</dbReference>
<sequence length="526" mass="56497">MARRVYSPLGSLSSDFPSAVVVFLVALPLCLGIALGSGAPLFSGLIAGIAGGIVVGLASGSQLSVSGPAAGLTAIVAAAIGKLPHFEAFLLAVVLAGVFQLILGYLKCGILGDYVPSSVIKAMLAAIGIILILKQLPHLVGYNADYEGDETFLQADGDNTISGVFSGLKHVVPMAILIGGVSLLIQIVWDKVLAKKHRFFQLTPAPLIVVLVAVGINMWLQSSKPGWAMPPHALVSIPIASSAGEFFSFFTMPDFKQIGNYQVWLSAFTIAIVASLETLLNIEAADELDPYQRVTPTNRELKAQGLGNLVSGLLGGLPVTSVIVRTSANVNAGAKTKSSAIIHGMMLLLCVAFIPKLLNLIPLPALAAVLIYTGYKLAKPSIFKSLWAKGFDQFVPFVVTILAILLTDLLIGILVGCMVGLFFVLRSNFRSAVFVVHDDNKYLFRFRKDVSFLNKPIVKHKLESVPENAQVLIDITRADFLDRDVIEVIEDFMKHAPLKNITVELKRSQFRDHGIINNHQPIKETA</sequence>
<comment type="caution">
    <text evidence="7">The sequence shown here is derived from an EMBL/GenBank/DDBJ whole genome shotgun (WGS) entry which is preliminary data.</text>
</comment>
<proteinExistence type="predicted"/>
<keyword evidence="4 5" id="KW-0472">Membrane</keyword>
<protein>
    <submittedName>
        <fullName evidence="7">Putative SulP family transporter</fullName>
    </submittedName>
</protein>
<feature type="transmembrane region" description="Helical" evidence="5">
    <location>
        <begin position="118"/>
        <end position="136"/>
    </location>
</feature>
<gene>
    <name evidence="7" type="ORF">FPE01S_01_19090</name>
</gene>
<organism evidence="7 8">
    <name type="scientific">Flavihumibacter petaseus NBRC 106054</name>
    <dbReference type="NCBI Taxonomy" id="1220578"/>
    <lineage>
        <taxon>Bacteria</taxon>
        <taxon>Pseudomonadati</taxon>
        <taxon>Bacteroidota</taxon>
        <taxon>Chitinophagia</taxon>
        <taxon>Chitinophagales</taxon>
        <taxon>Chitinophagaceae</taxon>
        <taxon>Flavihumibacter</taxon>
    </lineage>
</organism>
<feature type="domain" description="SLC26A/SulP transporter" evidence="6">
    <location>
        <begin position="12"/>
        <end position="394"/>
    </location>
</feature>
<evidence type="ECO:0000256" key="2">
    <source>
        <dbReference type="ARBA" id="ARBA00022692"/>
    </source>
</evidence>
<evidence type="ECO:0000256" key="3">
    <source>
        <dbReference type="ARBA" id="ARBA00022989"/>
    </source>
</evidence>
<keyword evidence="2 5" id="KW-0812">Transmembrane</keyword>
<dbReference type="InterPro" id="IPR011547">
    <property type="entry name" value="SLC26A/SulP_dom"/>
</dbReference>
<name>A0A0E9MZU0_9BACT</name>
<dbReference type="RefSeq" id="WP_046368479.1">
    <property type="nucleotide sequence ID" value="NZ_BBWV01000001.1"/>
</dbReference>
<evidence type="ECO:0000313" key="8">
    <source>
        <dbReference type="Proteomes" id="UP000033121"/>
    </source>
</evidence>
<feature type="transmembrane region" description="Helical" evidence="5">
    <location>
        <begin position="232"/>
        <end position="251"/>
    </location>
</feature>
<feature type="transmembrane region" description="Helical" evidence="5">
    <location>
        <begin position="201"/>
        <end position="220"/>
    </location>
</feature>
<feature type="transmembrane region" description="Helical" evidence="5">
    <location>
        <begin position="12"/>
        <end position="35"/>
    </location>
</feature>
<dbReference type="SUPFAM" id="SSF52091">
    <property type="entry name" value="SpoIIaa-like"/>
    <property type="match status" value="1"/>
</dbReference>
<dbReference type="EMBL" id="BBWV01000001">
    <property type="protein sequence ID" value="GAO42891.1"/>
    <property type="molecule type" value="Genomic_DNA"/>
</dbReference>
<evidence type="ECO:0000313" key="7">
    <source>
        <dbReference type="EMBL" id="GAO42891.1"/>
    </source>
</evidence>
<accession>A0A0E9MZU0</accession>
<dbReference type="InterPro" id="IPR001902">
    <property type="entry name" value="SLC26A/SulP_fam"/>
</dbReference>
<evidence type="ECO:0000256" key="1">
    <source>
        <dbReference type="ARBA" id="ARBA00004141"/>
    </source>
</evidence>
<comment type="subcellular location">
    <subcellularLocation>
        <location evidence="1">Membrane</location>
        <topology evidence="1">Multi-pass membrane protein</topology>
    </subcellularLocation>
</comment>
<feature type="transmembrane region" description="Helical" evidence="5">
    <location>
        <begin position="89"/>
        <end position="106"/>
    </location>
</feature>
<feature type="transmembrane region" description="Helical" evidence="5">
    <location>
        <begin position="263"/>
        <end position="285"/>
    </location>
</feature>
<feature type="transmembrane region" description="Helical" evidence="5">
    <location>
        <begin position="345"/>
        <end position="374"/>
    </location>
</feature>
<feature type="transmembrane region" description="Helical" evidence="5">
    <location>
        <begin position="41"/>
        <end position="58"/>
    </location>
</feature>
<dbReference type="STRING" id="1220578.FPE01S_01_19090"/>
<dbReference type="GO" id="GO:0016020">
    <property type="term" value="C:membrane"/>
    <property type="evidence" value="ECO:0007669"/>
    <property type="project" value="UniProtKB-SubCell"/>
</dbReference>
<feature type="transmembrane region" description="Helical" evidence="5">
    <location>
        <begin position="171"/>
        <end position="189"/>
    </location>
</feature>
<dbReference type="OrthoDB" id="9769739at2"/>
<dbReference type="GO" id="GO:0055085">
    <property type="term" value="P:transmembrane transport"/>
    <property type="evidence" value="ECO:0007669"/>
    <property type="project" value="InterPro"/>
</dbReference>
<dbReference type="Proteomes" id="UP000033121">
    <property type="component" value="Unassembled WGS sequence"/>
</dbReference>
<dbReference type="PANTHER" id="PTHR11814">
    <property type="entry name" value="SULFATE TRANSPORTER"/>
    <property type="match status" value="1"/>
</dbReference>
<evidence type="ECO:0000256" key="5">
    <source>
        <dbReference type="SAM" id="Phobius"/>
    </source>
</evidence>
<feature type="transmembrane region" description="Helical" evidence="5">
    <location>
        <begin position="394"/>
        <end position="425"/>
    </location>
</feature>
<reference evidence="7 8" key="1">
    <citation type="submission" date="2015-04" db="EMBL/GenBank/DDBJ databases">
        <title>Whole genome shotgun sequence of Flavihumibacter petaseus NBRC 106054.</title>
        <authorList>
            <person name="Miyazawa S."/>
            <person name="Hosoyama A."/>
            <person name="Hashimoto M."/>
            <person name="Noguchi M."/>
            <person name="Tsuchikane K."/>
            <person name="Ohji S."/>
            <person name="Yamazoe A."/>
            <person name="Ichikawa N."/>
            <person name="Kimura A."/>
            <person name="Fujita N."/>
        </authorList>
    </citation>
    <scope>NUCLEOTIDE SEQUENCE [LARGE SCALE GENOMIC DNA]</scope>
    <source>
        <strain evidence="7 8">NBRC 106054</strain>
    </source>
</reference>
<evidence type="ECO:0000256" key="4">
    <source>
        <dbReference type="ARBA" id="ARBA00023136"/>
    </source>
</evidence>
<feature type="transmembrane region" description="Helical" evidence="5">
    <location>
        <begin position="305"/>
        <end position="324"/>
    </location>
</feature>
<dbReference type="AlphaFoldDB" id="A0A0E9MZU0"/>
<keyword evidence="8" id="KW-1185">Reference proteome</keyword>
<dbReference type="InterPro" id="IPR036513">
    <property type="entry name" value="STAS_dom_sf"/>
</dbReference>
<evidence type="ECO:0000259" key="6">
    <source>
        <dbReference type="Pfam" id="PF00916"/>
    </source>
</evidence>